<protein>
    <submittedName>
        <fullName evidence="2">Uncharacterized protein</fullName>
    </submittedName>
</protein>
<reference evidence="2 3" key="1">
    <citation type="journal article" date="2021" name="Elife">
        <title>Chloroplast acquisition without the gene transfer in kleptoplastic sea slugs, Plakobranchus ocellatus.</title>
        <authorList>
            <person name="Maeda T."/>
            <person name="Takahashi S."/>
            <person name="Yoshida T."/>
            <person name="Shimamura S."/>
            <person name="Takaki Y."/>
            <person name="Nagai Y."/>
            <person name="Toyoda A."/>
            <person name="Suzuki Y."/>
            <person name="Arimoto A."/>
            <person name="Ishii H."/>
            <person name="Satoh N."/>
            <person name="Nishiyama T."/>
            <person name="Hasebe M."/>
            <person name="Maruyama T."/>
            <person name="Minagawa J."/>
            <person name="Obokata J."/>
            <person name="Shigenobu S."/>
        </authorList>
    </citation>
    <scope>NUCLEOTIDE SEQUENCE [LARGE SCALE GENOMIC DNA]</scope>
</reference>
<evidence type="ECO:0000313" key="2">
    <source>
        <dbReference type="EMBL" id="GFR76846.1"/>
    </source>
</evidence>
<dbReference type="AlphaFoldDB" id="A0AAV4FV18"/>
<dbReference type="EMBL" id="BMAT01000942">
    <property type="protein sequence ID" value="GFR76846.1"/>
    <property type="molecule type" value="Genomic_DNA"/>
</dbReference>
<name>A0AAV4FV18_9GAST</name>
<sequence length="93" mass="10531">MAKPGSKNNLNHPCSLWEISKKNKLEFLRPSRHHVSFECAHIMMSWAPLLGMECTFLVPSARGSIRKSPPPAPGRWGKSLASQLESRRLDQQH</sequence>
<proteinExistence type="predicted"/>
<dbReference type="Proteomes" id="UP000762676">
    <property type="component" value="Unassembled WGS sequence"/>
</dbReference>
<organism evidence="2 3">
    <name type="scientific">Elysia marginata</name>
    <dbReference type="NCBI Taxonomy" id="1093978"/>
    <lineage>
        <taxon>Eukaryota</taxon>
        <taxon>Metazoa</taxon>
        <taxon>Spiralia</taxon>
        <taxon>Lophotrochozoa</taxon>
        <taxon>Mollusca</taxon>
        <taxon>Gastropoda</taxon>
        <taxon>Heterobranchia</taxon>
        <taxon>Euthyneura</taxon>
        <taxon>Panpulmonata</taxon>
        <taxon>Sacoglossa</taxon>
        <taxon>Placobranchoidea</taxon>
        <taxon>Plakobranchidae</taxon>
        <taxon>Elysia</taxon>
    </lineage>
</organism>
<evidence type="ECO:0000313" key="3">
    <source>
        <dbReference type="Proteomes" id="UP000762676"/>
    </source>
</evidence>
<comment type="caution">
    <text evidence="2">The sequence shown here is derived from an EMBL/GenBank/DDBJ whole genome shotgun (WGS) entry which is preliminary data.</text>
</comment>
<keyword evidence="3" id="KW-1185">Reference proteome</keyword>
<feature type="region of interest" description="Disordered" evidence="1">
    <location>
        <begin position="63"/>
        <end position="93"/>
    </location>
</feature>
<gene>
    <name evidence="2" type="ORF">ElyMa_000493600</name>
</gene>
<evidence type="ECO:0000256" key="1">
    <source>
        <dbReference type="SAM" id="MobiDB-lite"/>
    </source>
</evidence>
<accession>A0AAV4FV18</accession>